<feature type="chain" id="PRO_5012492425" evidence="1">
    <location>
        <begin position="32"/>
        <end position="107"/>
    </location>
</feature>
<dbReference type="Proteomes" id="UP000216913">
    <property type="component" value="Unassembled WGS sequence"/>
</dbReference>
<evidence type="ECO:0000313" key="2">
    <source>
        <dbReference type="EMBL" id="OZI53735.1"/>
    </source>
</evidence>
<proteinExistence type="predicted"/>
<dbReference type="EMBL" id="NEVP01000004">
    <property type="protein sequence ID" value="OZI53735.1"/>
    <property type="molecule type" value="Genomic_DNA"/>
</dbReference>
<organism evidence="2 3">
    <name type="scientific">Bordetella genomosp. 5</name>
    <dbReference type="NCBI Taxonomy" id="1395608"/>
    <lineage>
        <taxon>Bacteria</taxon>
        <taxon>Pseudomonadati</taxon>
        <taxon>Pseudomonadota</taxon>
        <taxon>Betaproteobacteria</taxon>
        <taxon>Burkholderiales</taxon>
        <taxon>Alcaligenaceae</taxon>
        <taxon>Bordetella</taxon>
    </lineage>
</organism>
<gene>
    <name evidence="2" type="ORF">CAL25_07160</name>
</gene>
<feature type="signal peptide" evidence="1">
    <location>
        <begin position="1"/>
        <end position="31"/>
    </location>
</feature>
<reference evidence="2 3" key="1">
    <citation type="submission" date="2017-05" db="EMBL/GenBank/DDBJ databases">
        <title>Complete and WGS of Bordetella genogroups.</title>
        <authorList>
            <person name="Spilker T."/>
            <person name="LiPuma J."/>
        </authorList>
    </citation>
    <scope>NUCLEOTIDE SEQUENCE [LARGE SCALE GENOMIC DNA]</scope>
    <source>
        <strain evidence="2 3">AU10456</strain>
    </source>
</reference>
<keyword evidence="3" id="KW-1185">Reference proteome</keyword>
<evidence type="ECO:0000256" key="1">
    <source>
        <dbReference type="SAM" id="SignalP"/>
    </source>
</evidence>
<comment type="caution">
    <text evidence="2">The sequence shown here is derived from an EMBL/GenBank/DDBJ whole genome shotgun (WGS) entry which is preliminary data.</text>
</comment>
<keyword evidence="1" id="KW-0732">Signal</keyword>
<dbReference type="AlphaFoldDB" id="A0A261TWE8"/>
<sequence>MAALARITRASPSSVVLIAASLGIATADASAFEPYVTQAPLQVELRVLTLCSIESGSPAYDEAIPVVLCRHPMPVRVEAVRNRDARFLAAPLPPADDGAPPAWQVTF</sequence>
<evidence type="ECO:0000313" key="3">
    <source>
        <dbReference type="Proteomes" id="UP000216913"/>
    </source>
</evidence>
<accession>A0A261TWE8</accession>
<protein>
    <submittedName>
        <fullName evidence="2">Uncharacterized protein</fullName>
    </submittedName>
</protein>
<name>A0A261TWE8_9BORD</name>